<protein>
    <submittedName>
        <fullName evidence="1">Uncharacterized protein</fullName>
    </submittedName>
</protein>
<gene>
    <name evidence="1" type="ORF">PIB30_060909</name>
</gene>
<evidence type="ECO:0000313" key="1">
    <source>
        <dbReference type="EMBL" id="MED6222068.1"/>
    </source>
</evidence>
<comment type="caution">
    <text evidence="1">The sequence shown here is derived from an EMBL/GenBank/DDBJ whole genome shotgun (WGS) entry which is preliminary data.</text>
</comment>
<accession>A0ABU6ZJD5</accession>
<keyword evidence="2" id="KW-1185">Reference proteome</keyword>
<evidence type="ECO:0000313" key="2">
    <source>
        <dbReference type="Proteomes" id="UP001341840"/>
    </source>
</evidence>
<reference evidence="1 2" key="1">
    <citation type="journal article" date="2023" name="Plants (Basel)">
        <title>Bridging the Gap: Combining Genomics and Transcriptomics Approaches to Understand Stylosanthes scabra, an Orphan Legume from the Brazilian Caatinga.</title>
        <authorList>
            <person name="Ferreira-Neto J.R.C."/>
            <person name="da Silva M.D."/>
            <person name="Binneck E."/>
            <person name="de Melo N.F."/>
            <person name="da Silva R.H."/>
            <person name="de Melo A.L.T.M."/>
            <person name="Pandolfi V."/>
            <person name="Bustamante F.O."/>
            <person name="Brasileiro-Vidal A.C."/>
            <person name="Benko-Iseppon A.M."/>
        </authorList>
    </citation>
    <scope>NUCLEOTIDE SEQUENCE [LARGE SCALE GENOMIC DNA]</scope>
    <source>
        <tissue evidence="1">Leaves</tissue>
    </source>
</reference>
<organism evidence="1 2">
    <name type="scientific">Stylosanthes scabra</name>
    <dbReference type="NCBI Taxonomy" id="79078"/>
    <lineage>
        <taxon>Eukaryota</taxon>
        <taxon>Viridiplantae</taxon>
        <taxon>Streptophyta</taxon>
        <taxon>Embryophyta</taxon>
        <taxon>Tracheophyta</taxon>
        <taxon>Spermatophyta</taxon>
        <taxon>Magnoliopsida</taxon>
        <taxon>eudicotyledons</taxon>
        <taxon>Gunneridae</taxon>
        <taxon>Pentapetalae</taxon>
        <taxon>rosids</taxon>
        <taxon>fabids</taxon>
        <taxon>Fabales</taxon>
        <taxon>Fabaceae</taxon>
        <taxon>Papilionoideae</taxon>
        <taxon>50 kb inversion clade</taxon>
        <taxon>dalbergioids sensu lato</taxon>
        <taxon>Dalbergieae</taxon>
        <taxon>Pterocarpus clade</taxon>
        <taxon>Stylosanthes</taxon>
    </lineage>
</organism>
<sequence length="67" mass="7624">HIRKNGKHTPLKCGRSIAESKWHPPISEDTEWACERSLLLICRINHNLVVASITIQKTIVCMSSQPF</sequence>
<proteinExistence type="predicted"/>
<dbReference type="EMBL" id="JASCZI010272405">
    <property type="protein sequence ID" value="MED6222068.1"/>
    <property type="molecule type" value="Genomic_DNA"/>
</dbReference>
<feature type="non-terminal residue" evidence="1">
    <location>
        <position position="1"/>
    </location>
</feature>
<dbReference type="Proteomes" id="UP001341840">
    <property type="component" value="Unassembled WGS sequence"/>
</dbReference>
<name>A0ABU6ZJD5_9FABA</name>